<proteinExistence type="inferred from homology"/>
<evidence type="ECO:0000256" key="7">
    <source>
        <dbReference type="ARBA" id="ARBA00047872"/>
    </source>
</evidence>
<organism evidence="9 10">
    <name type="scientific">Gaopeijia maritima</name>
    <dbReference type="NCBI Taxonomy" id="3119007"/>
    <lineage>
        <taxon>Bacteria</taxon>
        <taxon>Pseudomonadati</taxon>
        <taxon>Gemmatimonadota</taxon>
        <taxon>Longimicrobiia</taxon>
        <taxon>Gaopeijiales</taxon>
        <taxon>Gaopeijiaceae</taxon>
        <taxon>Gaopeijia</taxon>
    </lineage>
</organism>
<dbReference type="PANTHER" id="PTHR21499">
    <property type="entry name" value="ASPARTATE KINASE"/>
    <property type="match status" value="1"/>
</dbReference>
<keyword evidence="5" id="KW-0418">Kinase</keyword>
<evidence type="ECO:0000256" key="1">
    <source>
        <dbReference type="ARBA" id="ARBA00010122"/>
    </source>
</evidence>
<sequence>MSRRLVIKFGGTSLATPKRLKRAARRVAAHRAAGTEVVVVVSARGRTTDRLLRSVARVGGGGIERAGPSREADRLLSTGEERSAALLAVALWSRGVQARSLRGGEAGVRSHGGFGRGRIVEVDPAPLRCWLERGTVPVVAGFQGERADGETVTLGRGGSDTTAVTIAAALGADCHIVTDVEAVFDRDPALDPLARPLRDLDHDALVSLAEGGAQVVHVEAARRARHDRVPLWIYHHTAADERGGTRVGEAACARC</sequence>
<keyword evidence="4" id="KW-0547">Nucleotide-binding</keyword>
<evidence type="ECO:0000256" key="4">
    <source>
        <dbReference type="ARBA" id="ARBA00022741"/>
    </source>
</evidence>
<name>A0ABU9E423_9BACT</name>
<protein>
    <recommendedName>
        <fullName evidence="2">aspartate kinase</fullName>
        <ecNumber evidence="2">2.7.2.4</ecNumber>
    </recommendedName>
</protein>
<dbReference type="PANTHER" id="PTHR21499:SF3">
    <property type="entry name" value="ASPARTOKINASE"/>
    <property type="match status" value="1"/>
</dbReference>
<gene>
    <name evidence="9" type="ORF">WI372_00650</name>
</gene>
<evidence type="ECO:0000256" key="6">
    <source>
        <dbReference type="ARBA" id="ARBA00022840"/>
    </source>
</evidence>
<evidence type="ECO:0000313" key="9">
    <source>
        <dbReference type="EMBL" id="MEK9499486.1"/>
    </source>
</evidence>
<dbReference type="PROSITE" id="PS00324">
    <property type="entry name" value="ASPARTOKINASE"/>
    <property type="match status" value="1"/>
</dbReference>
<evidence type="ECO:0000256" key="2">
    <source>
        <dbReference type="ARBA" id="ARBA00013059"/>
    </source>
</evidence>
<accession>A0ABU9E423</accession>
<dbReference type="EC" id="2.7.2.4" evidence="2"/>
<evidence type="ECO:0000256" key="5">
    <source>
        <dbReference type="ARBA" id="ARBA00022777"/>
    </source>
</evidence>
<dbReference type="SUPFAM" id="SSF53633">
    <property type="entry name" value="Carbamate kinase-like"/>
    <property type="match status" value="1"/>
</dbReference>
<reference evidence="9 10" key="1">
    <citation type="submission" date="2024-02" db="EMBL/GenBank/DDBJ databases">
        <title>A novel Gemmatimonadota bacterium.</title>
        <authorList>
            <person name="Du Z.-J."/>
            <person name="Ye Y.-Q."/>
        </authorList>
    </citation>
    <scope>NUCLEOTIDE SEQUENCE [LARGE SCALE GENOMIC DNA]</scope>
    <source>
        <strain evidence="9 10">DH-20</strain>
    </source>
</reference>
<dbReference type="InterPro" id="IPR018042">
    <property type="entry name" value="Aspartate_kinase_CS"/>
</dbReference>
<evidence type="ECO:0000259" key="8">
    <source>
        <dbReference type="Pfam" id="PF00696"/>
    </source>
</evidence>
<dbReference type="Gene3D" id="3.40.1160.10">
    <property type="entry name" value="Acetylglutamate kinase-like"/>
    <property type="match status" value="1"/>
</dbReference>
<dbReference type="RefSeq" id="WP_405276223.1">
    <property type="nucleotide sequence ID" value="NZ_JBBHLI010000001.1"/>
</dbReference>
<dbReference type="InterPro" id="IPR036393">
    <property type="entry name" value="AceGlu_kinase-like_sf"/>
</dbReference>
<keyword evidence="10" id="KW-1185">Reference proteome</keyword>
<comment type="caution">
    <text evidence="9">The sequence shown here is derived from an EMBL/GenBank/DDBJ whole genome shotgun (WGS) entry which is preliminary data.</text>
</comment>
<keyword evidence="3" id="KW-0808">Transferase</keyword>
<dbReference type="InterPro" id="IPR001048">
    <property type="entry name" value="Asp/Glu/Uridylate_kinase"/>
</dbReference>
<feature type="domain" description="Aspartate/glutamate/uridylate kinase" evidence="8">
    <location>
        <begin position="4"/>
        <end position="233"/>
    </location>
</feature>
<dbReference type="Proteomes" id="UP001484239">
    <property type="component" value="Unassembled WGS sequence"/>
</dbReference>
<dbReference type="Pfam" id="PF00696">
    <property type="entry name" value="AA_kinase"/>
    <property type="match status" value="1"/>
</dbReference>
<keyword evidence="6" id="KW-0067">ATP-binding</keyword>
<comment type="similarity">
    <text evidence="1">Belongs to the aspartokinase family.</text>
</comment>
<dbReference type="EMBL" id="JBBHLI010000001">
    <property type="protein sequence ID" value="MEK9499486.1"/>
    <property type="molecule type" value="Genomic_DNA"/>
</dbReference>
<comment type="catalytic activity">
    <reaction evidence="7">
        <text>L-aspartate + ATP = 4-phospho-L-aspartate + ADP</text>
        <dbReference type="Rhea" id="RHEA:23776"/>
        <dbReference type="ChEBI" id="CHEBI:29991"/>
        <dbReference type="ChEBI" id="CHEBI:30616"/>
        <dbReference type="ChEBI" id="CHEBI:57535"/>
        <dbReference type="ChEBI" id="CHEBI:456216"/>
        <dbReference type="EC" id="2.7.2.4"/>
    </reaction>
</comment>
<evidence type="ECO:0000313" key="10">
    <source>
        <dbReference type="Proteomes" id="UP001484239"/>
    </source>
</evidence>
<evidence type="ECO:0000256" key="3">
    <source>
        <dbReference type="ARBA" id="ARBA00022679"/>
    </source>
</evidence>